<name>A0A3N1GA06_9ACTN</name>
<evidence type="ECO:0000259" key="3">
    <source>
        <dbReference type="Pfam" id="PF10099"/>
    </source>
</evidence>
<evidence type="ECO:0000313" key="5">
    <source>
        <dbReference type="Proteomes" id="UP000276232"/>
    </source>
</evidence>
<feature type="transmembrane region" description="Helical" evidence="2">
    <location>
        <begin position="109"/>
        <end position="130"/>
    </location>
</feature>
<dbReference type="AlphaFoldDB" id="A0A3N1GA06"/>
<dbReference type="EMBL" id="RJKN01000008">
    <property type="protein sequence ID" value="ROP27072.1"/>
    <property type="molecule type" value="Genomic_DNA"/>
</dbReference>
<dbReference type="InterPro" id="IPR018764">
    <property type="entry name" value="RskA_C"/>
</dbReference>
<keyword evidence="5" id="KW-1185">Reference proteome</keyword>
<dbReference type="Proteomes" id="UP000276232">
    <property type="component" value="Unassembled WGS sequence"/>
</dbReference>
<feature type="domain" description="Anti-sigma K factor RskA C-terminal" evidence="3">
    <location>
        <begin position="112"/>
        <end position="248"/>
    </location>
</feature>
<keyword evidence="2" id="KW-0472">Membrane</keyword>
<keyword evidence="2" id="KW-0812">Transmembrane</keyword>
<gene>
    <name evidence="4" type="ORF">EDC03_3000</name>
</gene>
<comment type="caution">
    <text evidence="4">The sequence shown here is derived from an EMBL/GenBank/DDBJ whole genome shotgun (WGS) entry which is preliminary data.</text>
</comment>
<evidence type="ECO:0000313" key="4">
    <source>
        <dbReference type="EMBL" id="ROP27072.1"/>
    </source>
</evidence>
<organism evidence="4 5">
    <name type="scientific">Pseudokineococcus lusitanus</name>
    <dbReference type="NCBI Taxonomy" id="763993"/>
    <lineage>
        <taxon>Bacteria</taxon>
        <taxon>Bacillati</taxon>
        <taxon>Actinomycetota</taxon>
        <taxon>Actinomycetes</taxon>
        <taxon>Kineosporiales</taxon>
        <taxon>Kineosporiaceae</taxon>
        <taxon>Pseudokineococcus</taxon>
    </lineage>
</organism>
<evidence type="ECO:0000256" key="1">
    <source>
        <dbReference type="SAM" id="MobiDB-lite"/>
    </source>
</evidence>
<dbReference type="Pfam" id="PF10099">
    <property type="entry name" value="RskA_C"/>
    <property type="match status" value="1"/>
</dbReference>
<reference evidence="4 5" key="1">
    <citation type="journal article" date="2015" name="Stand. Genomic Sci.">
        <title>Genomic Encyclopedia of Bacterial and Archaeal Type Strains, Phase III: the genomes of soil and plant-associated and newly described type strains.</title>
        <authorList>
            <person name="Whitman W.B."/>
            <person name="Woyke T."/>
            <person name="Klenk H.P."/>
            <person name="Zhou Y."/>
            <person name="Lilburn T.G."/>
            <person name="Beck B.J."/>
            <person name="De Vos P."/>
            <person name="Vandamme P."/>
            <person name="Eisen J.A."/>
            <person name="Garrity G."/>
            <person name="Hugenholtz P."/>
            <person name="Kyrpides N.C."/>
        </authorList>
    </citation>
    <scope>NUCLEOTIDE SEQUENCE [LARGE SCALE GENOMIC DNA]</scope>
    <source>
        <strain evidence="4 5">CECT 7306</strain>
    </source>
</reference>
<sequence>MSEQDDAGRTPGAHATDDELAGLALGEPADARLEQHLAGCARCRAVLVADRRAVDAGRAGEPADLLRRPPDRVLDAVLAEVARDRPVPAPGPAPAVPVQRRVRRPVGRALATAGAAVALLAVGVLAGLGLGGLGGTGGGAVGDVLATAELRTLADDAPGGTAVLREVDGVPVVDVDLGDRADDPADGAGPGAYEEVWLLDPDGGLVSLGVLAGGRGTFTAPPAALDVDGVQVDVSREPLDGSPAHSGDSLVRGALLR</sequence>
<accession>A0A3N1GA06</accession>
<dbReference type="RefSeq" id="WP_123381063.1">
    <property type="nucleotide sequence ID" value="NZ_RJKN01000008.1"/>
</dbReference>
<dbReference type="GO" id="GO:0005886">
    <property type="term" value="C:plasma membrane"/>
    <property type="evidence" value="ECO:0007669"/>
    <property type="project" value="InterPro"/>
</dbReference>
<proteinExistence type="predicted"/>
<keyword evidence="2" id="KW-1133">Transmembrane helix</keyword>
<dbReference type="OrthoDB" id="4328740at2"/>
<dbReference type="InParanoid" id="A0A3N1GA06"/>
<feature type="region of interest" description="Disordered" evidence="1">
    <location>
        <begin position="235"/>
        <end position="257"/>
    </location>
</feature>
<evidence type="ECO:0000256" key="2">
    <source>
        <dbReference type="SAM" id="Phobius"/>
    </source>
</evidence>
<protein>
    <submittedName>
        <fullName evidence="4">Anti-sigma-K factor rskA</fullName>
    </submittedName>
</protein>